<accession>A0ABW5RVF1</accession>
<protein>
    <submittedName>
        <fullName evidence="2">CamS family sex pheromone protein</fullName>
    </submittedName>
</protein>
<name>A0ABW5RVF1_9BACI</name>
<dbReference type="CDD" id="cd13441">
    <property type="entry name" value="CamS_repeat_1"/>
    <property type="match status" value="1"/>
</dbReference>
<keyword evidence="3" id="KW-1185">Reference proteome</keyword>
<comment type="caution">
    <text evidence="2">The sequence shown here is derived from an EMBL/GenBank/DDBJ whole genome shotgun (WGS) entry which is preliminary data.</text>
</comment>
<gene>
    <name evidence="2" type="ORF">ACFSUL_18210</name>
</gene>
<sequence length="379" mass="43646">MKKTIAVSLSLLFLLSGCGSTNEPEEVMDENKIDIHDQTSGNGAREYLKYNVKSDSFAVNRGLITETINNKIDMDEIETGLMTLSKEFFSPDTFLYEEGQFLTDVTSWIGRKSADNQQGLNPEIKVTDDMGWEKKMEIQKKNPMYLAYIHEQNYVDTKGNIKGISLGLAMNTIDYIRVQDSQGLMHFGEVRIDKKEMEKQGREMAEKVISRVRKIEGLGNIPIMISLYNVQEQNSVIPGNYYAYSFVKENENKIKNWEQVNQQYYYFPSDAGEKKDRDMAERLLNLEDYVNQYFTNQDIDFVGKALYEEEDITKLVIEVSSEMIKSPEIIGFSQAIVPELVDYFPHTPAYVYVKTPKGIKATIIKEEDQEPFVHIHEDN</sequence>
<evidence type="ECO:0000313" key="3">
    <source>
        <dbReference type="Proteomes" id="UP001597506"/>
    </source>
</evidence>
<feature type="signal peptide" evidence="1">
    <location>
        <begin position="1"/>
        <end position="21"/>
    </location>
</feature>
<dbReference type="Gene3D" id="3.10.570.10">
    <property type="entry name" value="sex pheromone staph- cam373 precursor domain"/>
    <property type="match status" value="1"/>
</dbReference>
<feature type="chain" id="PRO_5045419570" evidence="1">
    <location>
        <begin position="22"/>
        <end position="379"/>
    </location>
</feature>
<evidence type="ECO:0000313" key="2">
    <source>
        <dbReference type="EMBL" id="MFD2682676.1"/>
    </source>
</evidence>
<proteinExistence type="predicted"/>
<keyword evidence="1" id="KW-0732">Signal</keyword>
<reference evidence="3" key="1">
    <citation type="journal article" date="2019" name="Int. J. Syst. Evol. Microbiol.">
        <title>The Global Catalogue of Microorganisms (GCM) 10K type strain sequencing project: providing services to taxonomists for standard genome sequencing and annotation.</title>
        <authorList>
            <consortium name="The Broad Institute Genomics Platform"/>
            <consortium name="The Broad Institute Genome Sequencing Center for Infectious Disease"/>
            <person name="Wu L."/>
            <person name="Ma J."/>
        </authorList>
    </citation>
    <scope>NUCLEOTIDE SEQUENCE [LARGE SCALE GENOMIC DNA]</scope>
    <source>
        <strain evidence="3">KCTC 3913</strain>
    </source>
</reference>
<dbReference type="Pfam" id="PF07537">
    <property type="entry name" value="CamS"/>
    <property type="match status" value="1"/>
</dbReference>
<dbReference type="EMBL" id="JBHUMF010000031">
    <property type="protein sequence ID" value="MFD2682676.1"/>
    <property type="molecule type" value="Genomic_DNA"/>
</dbReference>
<dbReference type="InterPro" id="IPR011426">
    <property type="entry name" value="CamS"/>
</dbReference>
<evidence type="ECO:0000256" key="1">
    <source>
        <dbReference type="SAM" id="SignalP"/>
    </source>
</evidence>
<dbReference type="PROSITE" id="PS51257">
    <property type="entry name" value="PROKAR_LIPOPROTEIN"/>
    <property type="match status" value="1"/>
</dbReference>
<organism evidence="2 3">
    <name type="scientific">Bacillus seohaeanensis</name>
    <dbReference type="NCBI Taxonomy" id="284580"/>
    <lineage>
        <taxon>Bacteria</taxon>
        <taxon>Bacillati</taxon>
        <taxon>Bacillota</taxon>
        <taxon>Bacilli</taxon>
        <taxon>Bacillales</taxon>
        <taxon>Bacillaceae</taxon>
        <taxon>Bacillus</taxon>
    </lineage>
</organism>
<dbReference type="Proteomes" id="UP001597506">
    <property type="component" value="Unassembled WGS sequence"/>
</dbReference>
<dbReference type="RefSeq" id="WP_377937314.1">
    <property type="nucleotide sequence ID" value="NZ_JBHUMF010000031.1"/>
</dbReference>
<dbReference type="PIRSF" id="PIRSF012509">
    <property type="entry name" value="CamS"/>
    <property type="match status" value="1"/>
</dbReference>